<dbReference type="Pfam" id="PF00857">
    <property type="entry name" value="Isochorismatase"/>
    <property type="match status" value="1"/>
</dbReference>
<sequence>MATDTCKWNETALLVIDMQNDFVGSPMLAASAKVILPKVAEAVSLARERDIFIIWVVREHDPLGRDVELFRKHYYSNGKGFAIKGSKGAELVEGFKIEEGDYKLVKPRFSAFFNTHLDAVLRGSGIKSLVVVGGSDSELHQANCV</sequence>
<keyword evidence="4" id="KW-1185">Reference proteome</keyword>
<dbReference type="PANTHER" id="PTHR47044">
    <property type="entry name" value="OS02G0276400 PROTEIN"/>
    <property type="match status" value="1"/>
</dbReference>
<dbReference type="InterPro" id="IPR036380">
    <property type="entry name" value="Isochorismatase-like_sf"/>
</dbReference>
<evidence type="ECO:0000313" key="4">
    <source>
        <dbReference type="Proteomes" id="UP001210211"/>
    </source>
</evidence>
<reference evidence="3 4" key="1">
    <citation type="journal article" date="2022" name="Cell">
        <title>Repeat-based holocentromeres influence genome architecture and karyotype evolution.</title>
        <authorList>
            <person name="Hofstatter P.G."/>
            <person name="Thangavel G."/>
            <person name="Lux T."/>
            <person name="Neumann P."/>
            <person name="Vondrak T."/>
            <person name="Novak P."/>
            <person name="Zhang M."/>
            <person name="Costa L."/>
            <person name="Castellani M."/>
            <person name="Scott A."/>
            <person name="Toegelov H."/>
            <person name="Fuchs J."/>
            <person name="Mata-Sucre Y."/>
            <person name="Dias Y."/>
            <person name="Vanzela A.L.L."/>
            <person name="Huettel B."/>
            <person name="Almeida C.C.S."/>
            <person name="Simkova H."/>
            <person name="Souza G."/>
            <person name="Pedrosa-Harand A."/>
            <person name="Macas J."/>
            <person name="Mayer K.F.X."/>
            <person name="Houben A."/>
            <person name="Marques A."/>
        </authorList>
    </citation>
    <scope>NUCLEOTIDE SEQUENCE [LARGE SCALE GENOMIC DNA]</scope>
    <source>
        <strain evidence="3">RhyTen1mFocal</strain>
    </source>
</reference>
<accession>A0AAD5WD87</accession>
<protein>
    <recommendedName>
        <fullName evidence="2">Isochorismatase-like domain-containing protein</fullName>
    </recommendedName>
</protein>
<organism evidence="3 4">
    <name type="scientific">Rhynchospora tenuis</name>
    <dbReference type="NCBI Taxonomy" id="198213"/>
    <lineage>
        <taxon>Eukaryota</taxon>
        <taxon>Viridiplantae</taxon>
        <taxon>Streptophyta</taxon>
        <taxon>Embryophyta</taxon>
        <taxon>Tracheophyta</taxon>
        <taxon>Spermatophyta</taxon>
        <taxon>Magnoliopsida</taxon>
        <taxon>Liliopsida</taxon>
        <taxon>Poales</taxon>
        <taxon>Cyperaceae</taxon>
        <taxon>Cyperoideae</taxon>
        <taxon>Rhynchosporeae</taxon>
        <taxon>Rhynchospora</taxon>
    </lineage>
</organism>
<dbReference type="EMBL" id="JAMRDG010000002">
    <property type="protein sequence ID" value="KAJ3686189.1"/>
    <property type="molecule type" value="Genomic_DNA"/>
</dbReference>
<gene>
    <name evidence="3" type="ORF">LUZ61_015353</name>
</gene>
<name>A0AAD5WD87_9POAL</name>
<feature type="domain" description="Isochorismatase-like" evidence="2">
    <location>
        <begin position="11"/>
        <end position="134"/>
    </location>
</feature>
<dbReference type="SUPFAM" id="SSF52499">
    <property type="entry name" value="Isochorismatase-like hydrolases"/>
    <property type="match status" value="1"/>
</dbReference>
<proteinExistence type="inferred from homology"/>
<evidence type="ECO:0000256" key="1">
    <source>
        <dbReference type="ARBA" id="ARBA00006336"/>
    </source>
</evidence>
<dbReference type="Gene3D" id="3.40.50.850">
    <property type="entry name" value="Isochorismatase-like"/>
    <property type="match status" value="1"/>
</dbReference>
<dbReference type="AlphaFoldDB" id="A0AAD5WD87"/>
<dbReference type="CDD" id="cd00431">
    <property type="entry name" value="cysteine_hydrolases"/>
    <property type="match status" value="1"/>
</dbReference>
<dbReference type="Proteomes" id="UP001210211">
    <property type="component" value="Unassembled WGS sequence"/>
</dbReference>
<comment type="similarity">
    <text evidence="1">Belongs to the isochorismatase family.</text>
</comment>
<comment type="caution">
    <text evidence="3">The sequence shown here is derived from an EMBL/GenBank/DDBJ whole genome shotgun (WGS) entry which is preliminary data.</text>
</comment>
<evidence type="ECO:0000259" key="2">
    <source>
        <dbReference type="Pfam" id="PF00857"/>
    </source>
</evidence>
<evidence type="ECO:0000313" key="3">
    <source>
        <dbReference type="EMBL" id="KAJ3686189.1"/>
    </source>
</evidence>
<dbReference type="InterPro" id="IPR000868">
    <property type="entry name" value="Isochorismatase-like_dom"/>
</dbReference>